<proteinExistence type="predicted"/>
<dbReference type="InterPro" id="IPR036086">
    <property type="entry name" value="ParB/Sulfiredoxin_sf"/>
</dbReference>
<dbReference type="SMART" id="SM00470">
    <property type="entry name" value="ParB"/>
    <property type="match status" value="1"/>
</dbReference>
<dbReference type="OrthoDB" id="5944985at2"/>
<dbReference type="SUPFAM" id="SSF110849">
    <property type="entry name" value="ParB/Sulfiredoxin"/>
    <property type="match status" value="1"/>
</dbReference>
<dbReference type="Proteomes" id="UP000199520">
    <property type="component" value="Unassembled WGS sequence"/>
</dbReference>
<dbReference type="STRING" id="1123291.SAMN04490355_106610"/>
<dbReference type="EMBL" id="FOTS01000066">
    <property type="protein sequence ID" value="SFM28294.1"/>
    <property type="molecule type" value="Genomic_DNA"/>
</dbReference>
<dbReference type="InterPro" id="IPR003115">
    <property type="entry name" value="ParB_N"/>
</dbReference>
<sequence>MANQKLKTLLKEVSGSMMPGYKLRPDFPEYTIHPYAERLPKMDYYEFHLLEASINDGGQAIPIVVHKGQILDGRHRYEACKKSNILPLVVEYTGKGEDEDIINFIQNATLRREMTKHQKALVAASFLDDEKKISSKYQGRRTDLQKKDLLPYEQEQVEKEEVNTNTLDRLSERYDVNRSYIQLAYNIQTNQPDLVEPIYDKVITLPEAKKLVDLEEDDRQKVIALVRQDEEVIEQRKNIGVTEDMRNERIKNFKYTVKQAIDIVLKEKKGYQAPTEPILPDHPEVVIFTSLNKKGDEIGFRDKLRKIAEILGVEEKEIWYCPTKDKNDIAKVKGVSKSIHNRFKDHARIVNGETIWPKS</sequence>
<dbReference type="AlphaFoldDB" id="A0A1I4PKV3"/>
<organism evidence="2 3">
    <name type="scientific">Pelosinus propionicus DSM 13327</name>
    <dbReference type="NCBI Taxonomy" id="1123291"/>
    <lineage>
        <taxon>Bacteria</taxon>
        <taxon>Bacillati</taxon>
        <taxon>Bacillota</taxon>
        <taxon>Negativicutes</taxon>
        <taxon>Selenomonadales</taxon>
        <taxon>Sporomusaceae</taxon>
        <taxon>Pelosinus</taxon>
    </lineage>
</organism>
<evidence type="ECO:0000313" key="3">
    <source>
        <dbReference type="Proteomes" id="UP000199520"/>
    </source>
</evidence>
<protein>
    <submittedName>
        <fullName evidence="2">ParB-like nuclease domain-containing protein</fullName>
    </submittedName>
</protein>
<evidence type="ECO:0000313" key="2">
    <source>
        <dbReference type="EMBL" id="SFM28294.1"/>
    </source>
</evidence>
<dbReference type="RefSeq" id="WP_090943486.1">
    <property type="nucleotide sequence ID" value="NZ_FOTS01000066.1"/>
</dbReference>
<accession>A0A1I4PKV3</accession>
<feature type="domain" description="ParB-like N-terminal" evidence="1">
    <location>
        <begin position="24"/>
        <end position="108"/>
    </location>
</feature>
<evidence type="ECO:0000259" key="1">
    <source>
        <dbReference type="SMART" id="SM00470"/>
    </source>
</evidence>
<gene>
    <name evidence="2" type="ORF">SAMN04490355_106610</name>
</gene>
<name>A0A1I4PKV3_9FIRM</name>
<reference evidence="3" key="1">
    <citation type="submission" date="2016-10" db="EMBL/GenBank/DDBJ databases">
        <authorList>
            <person name="Varghese N."/>
            <person name="Submissions S."/>
        </authorList>
    </citation>
    <scope>NUCLEOTIDE SEQUENCE [LARGE SCALE GENOMIC DNA]</scope>
    <source>
        <strain evidence="3">DSM 13327</strain>
    </source>
</reference>
<keyword evidence="3" id="KW-1185">Reference proteome</keyword>